<evidence type="ECO:0000256" key="7">
    <source>
        <dbReference type="SAM" id="Phobius"/>
    </source>
</evidence>
<dbReference type="Gene3D" id="3.10.20.320">
    <property type="entry name" value="Putative peptidoglycan bound protein (lpxtg motif)"/>
    <property type="match status" value="3"/>
</dbReference>
<dbReference type="Pfam" id="PF06458">
    <property type="entry name" value="MucBP"/>
    <property type="match status" value="3"/>
</dbReference>
<accession>R3WN24</accession>
<keyword evidence="1" id="KW-0134">Cell wall</keyword>
<keyword evidence="7" id="KW-0472">Membrane</keyword>
<dbReference type="Proteomes" id="UP000013785">
    <property type="component" value="Unassembled WGS sequence"/>
</dbReference>
<dbReference type="OrthoDB" id="2184730at2"/>
<evidence type="ECO:0000256" key="4">
    <source>
        <dbReference type="ARBA" id="ARBA00022737"/>
    </source>
</evidence>
<feature type="domain" description="Gram-positive cocci surface proteins LPxTG" evidence="9">
    <location>
        <begin position="1237"/>
        <end position="1271"/>
    </location>
</feature>
<dbReference type="RefSeq" id="WP_010766846.1">
    <property type="nucleotide sequence ID" value="NZ_ASWE01000005.1"/>
</dbReference>
<keyword evidence="11" id="KW-1185">Reference proteome</keyword>
<evidence type="ECO:0000259" key="9">
    <source>
        <dbReference type="PROSITE" id="PS50847"/>
    </source>
</evidence>
<keyword evidence="7" id="KW-1133">Transmembrane helix</keyword>
<protein>
    <submittedName>
        <fullName evidence="10">LPXTG-domain-containing protein cell wall anchor domain</fullName>
    </submittedName>
</protein>
<dbReference type="STRING" id="154621.RV11_GL001591"/>
<gene>
    <name evidence="10" type="ORF">UC3_00159</name>
</gene>
<comment type="caution">
    <text evidence="10">The sequence shown here is derived from an EMBL/GenBank/DDBJ whole genome shotgun (WGS) entry which is preliminary data.</text>
</comment>
<dbReference type="EMBL" id="AJAT01000005">
    <property type="protein sequence ID" value="EOL49256.1"/>
    <property type="molecule type" value="Genomic_DNA"/>
</dbReference>
<evidence type="ECO:0000256" key="3">
    <source>
        <dbReference type="ARBA" id="ARBA00022729"/>
    </source>
</evidence>
<keyword evidence="2" id="KW-0964">Secreted</keyword>
<dbReference type="InterPro" id="IPR009459">
    <property type="entry name" value="MucBP_dom"/>
</dbReference>
<feature type="chain" id="PRO_5004370132" evidence="8">
    <location>
        <begin position="30"/>
        <end position="1271"/>
    </location>
</feature>
<evidence type="ECO:0000256" key="6">
    <source>
        <dbReference type="SAM" id="MobiDB-lite"/>
    </source>
</evidence>
<name>R3WN24_9ENTE</name>
<keyword evidence="3 8" id="KW-0732">Signal</keyword>
<evidence type="ECO:0000256" key="8">
    <source>
        <dbReference type="SAM" id="SignalP"/>
    </source>
</evidence>
<evidence type="ECO:0000313" key="10">
    <source>
        <dbReference type="EMBL" id="EOL49256.1"/>
    </source>
</evidence>
<dbReference type="eggNOG" id="COG4886">
    <property type="taxonomic scope" value="Bacteria"/>
</dbReference>
<feature type="transmembrane region" description="Helical" evidence="7">
    <location>
        <begin position="1248"/>
        <end position="1265"/>
    </location>
</feature>
<organism evidence="10 11">
    <name type="scientific">Enterococcus phoeniculicola ATCC BAA-412</name>
    <dbReference type="NCBI Taxonomy" id="1158610"/>
    <lineage>
        <taxon>Bacteria</taxon>
        <taxon>Bacillati</taxon>
        <taxon>Bacillota</taxon>
        <taxon>Bacilli</taxon>
        <taxon>Lactobacillales</taxon>
        <taxon>Enterococcaceae</taxon>
        <taxon>Enterococcus</taxon>
    </lineage>
</organism>
<dbReference type="InterPro" id="IPR019931">
    <property type="entry name" value="LPXTG_anchor"/>
</dbReference>
<evidence type="ECO:0000256" key="1">
    <source>
        <dbReference type="ARBA" id="ARBA00022512"/>
    </source>
</evidence>
<feature type="region of interest" description="Disordered" evidence="6">
    <location>
        <begin position="80"/>
        <end position="104"/>
    </location>
</feature>
<keyword evidence="4" id="KW-0677">Repeat</keyword>
<evidence type="ECO:0000256" key="2">
    <source>
        <dbReference type="ARBA" id="ARBA00022525"/>
    </source>
</evidence>
<sequence>MKIKKRIVSLILVGILLGQSIGAPVLALADQVEETPSVQSEEQVEIPTQNVESVTEFSIEEVATSTELSSMIEEPTVQFKTVEEERNEEAQTESSLPKEEEDVKSNSRNAQIALGIEYNSSFAGSAYFSGNTYMSGERANFKTALSYSQDTGGSQEVYTKPYIRYVLKKSAFQNVAVGNWPLVGNAGISDKRMSDNPNNSEEIFVDIELTTFAPGSSISLPFYLDTNKSTFRDNEIFTVKQELHTSDGTLLKESEITGIAKTNPFEFIQQLSAPDFYENQTNELGELDDSAKEIKLLTQMKFNGKQIKAQIGIENRLHHWELIVPEGVNIVSADWGGQIVGNKVIWEKTPEEIANTFTGNFYYQPKVMVNYEGAKNNDTFHFDATFSYVNDDQTLDLKNTFPFDQKISIKPTPTMATSVYVKAGVVYNGTYREGSVILTDQVYDFDYRVMLSPRAGNSATEDYTVATELDSVSYDTTTKHGSLKSLKITLNHGSQLLIAEEIPKYSQNIVYGIDANGNRTQIYEDLPADVETPITIQSDKFINYEVKFKTPVKFLNRDVFEKSVTIEFTFDVPEEISNDLYERVGQLAPNKSIGYFNGNIKSTMILLDGSERKSSGTAVNYFSYLGNTVEKRSSSISSTEAYTGSTVQLTEEFSFSNWMGTFEAMDGQTYKQAKGLYQVYLLPTGLEAKTRNNVTPDQIIENYQGSGKNAYFFNVPDLSNTFTTVKLQIYINHNAALTTHKIDSFFYWSEQDYFVGKANANASIELNQFPEIPGSTPEDSLLYTEYQLQVENAEALTTYKLVKEKGADTPYLSTTDIVPGATVTYQIIISNSTSSNFDYIESIDVLPYVGDHRLNNTNELRNSEFSVVLDGPVSGPKGYEVFYSVENQQATYIEDFASSWLTETEATQVGFDKIKKIKIKSSSNTVLSANSQIVFEYDGKIPTEVGIGKLANNSVGTRRSSTEEPVESADNQIKIIKDTSKVTVTATPEDENGDPIPGYPSVEYPGKPGDELEITPPSIPGYELVTKPEELPTTHPNVDTEVPLEYVKVTPIKVTYKDEAGNELQVSTEMSKRVNTAYETDAPATIIVDGKTYVLTATPDNAQGTVGYDAIEVNYVYVLKEIPENTGMVIVRYVNQDGDTLTKEERLFGKLGEVYKTTAKLIPGYVLVATPMNQSGVFTEDTIEVVYVYEKAVTILPDEQTPTDTIDKGKPLDLQKPVNNNSQGAISYIPVKKYSALPKTNSESDIELTLIGLFIVSGLGILFINQRKQKR</sequence>
<dbReference type="PROSITE" id="PS50847">
    <property type="entry name" value="GRAM_POS_ANCHORING"/>
    <property type="match status" value="1"/>
</dbReference>
<dbReference type="AlphaFoldDB" id="R3WN24"/>
<reference evidence="10 11" key="1">
    <citation type="submission" date="2013-02" db="EMBL/GenBank/DDBJ databases">
        <title>The Genome Sequence of Enterococcus phoeniculicola BAA-412.</title>
        <authorList>
            <consortium name="The Broad Institute Genome Sequencing Platform"/>
            <consortium name="The Broad Institute Genome Sequencing Center for Infectious Disease"/>
            <person name="Earl A.M."/>
            <person name="Gilmore M.S."/>
            <person name="Lebreton F."/>
            <person name="Walker B."/>
            <person name="Young S.K."/>
            <person name="Zeng Q."/>
            <person name="Gargeya S."/>
            <person name="Fitzgerald M."/>
            <person name="Haas B."/>
            <person name="Abouelleil A."/>
            <person name="Alvarado L."/>
            <person name="Arachchi H.M."/>
            <person name="Berlin A.M."/>
            <person name="Chapman S.B."/>
            <person name="Dewar J."/>
            <person name="Goldberg J."/>
            <person name="Griggs A."/>
            <person name="Gujja S."/>
            <person name="Hansen M."/>
            <person name="Howarth C."/>
            <person name="Imamovic A."/>
            <person name="Larimer J."/>
            <person name="McCowan C."/>
            <person name="Murphy C."/>
            <person name="Neiman D."/>
            <person name="Pearson M."/>
            <person name="Priest M."/>
            <person name="Roberts A."/>
            <person name="Saif S."/>
            <person name="Shea T."/>
            <person name="Sisk P."/>
            <person name="Sykes S."/>
            <person name="Wortman J."/>
            <person name="Nusbaum C."/>
            <person name="Birren B."/>
        </authorList>
    </citation>
    <scope>NUCLEOTIDE SEQUENCE [LARGE SCALE GENOMIC DNA]</scope>
    <source>
        <strain evidence="10 11">ATCC BAA-412</strain>
    </source>
</reference>
<keyword evidence="7" id="KW-0812">Transmembrane</keyword>
<evidence type="ECO:0000256" key="5">
    <source>
        <dbReference type="ARBA" id="ARBA00023088"/>
    </source>
</evidence>
<proteinExistence type="predicted"/>
<dbReference type="NCBIfam" id="TIGR01167">
    <property type="entry name" value="LPXTG_anchor"/>
    <property type="match status" value="1"/>
</dbReference>
<evidence type="ECO:0000313" key="11">
    <source>
        <dbReference type="Proteomes" id="UP000013785"/>
    </source>
</evidence>
<feature type="signal peptide" evidence="8">
    <location>
        <begin position="1"/>
        <end position="29"/>
    </location>
</feature>
<dbReference type="PATRIC" id="fig|1158610.3.peg.136"/>
<dbReference type="HOGENOM" id="CLU_263899_0_0_9"/>
<keyword evidence="5" id="KW-0572">Peptidoglycan-anchor</keyword>